<evidence type="ECO:0000256" key="1">
    <source>
        <dbReference type="ARBA" id="ARBA00010490"/>
    </source>
</evidence>
<comment type="caution">
    <text evidence="5">The sequence shown here is derived from an EMBL/GenBank/DDBJ whole genome shotgun (WGS) entry which is preliminary data.</text>
</comment>
<dbReference type="Pfam" id="PF01984">
    <property type="entry name" value="dsDNA_bind"/>
    <property type="match status" value="1"/>
</dbReference>
<evidence type="ECO:0000313" key="4">
    <source>
        <dbReference type="EMBL" id="RFA96211.1"/>
    </source>
</evidence>
<organism evidence="5 7">
    <name type="scientific">Pyrobaculum aerophilum</name>
    <dbReference type="NCBI Taxonomy" id="13773"/>
    <lineage>
        <taxon>Archaea</taxon>
        <taxon>Thermoproteota</taxon>
        <taxon>Thermoprotei</taxon>
        <taxon>Thermoproteales</taxon>
        <taxon>Thermoproteaceae</taxon>
        <taxon>Pyrobaculum</taxon>
    </lineage>
</organism>
<keyword evidence="2 3" id="KW-0238">DNA-binding</keyword>
<name>A0A371R083_9CREN</name>
<dbReference type="GO" id="GO:0003677">
    <property type="term" value="F:DNA binding"/>
    <property type="evidence" value="ECO:0007669"/>
    <property type="project" value="UniProtKB-UniRule"/>
</dbReference>
<evidence type="ECO:0000256" key="2">
    <source>
        <dbReference type="ARBA" id="ARBA00023125"/>
    </source>
</evidence>
<dbReference type="AlphaFoldDB" id="A0A371R083"/>
<evidence type="ECO:0000313" key="5">
    <source>
        <dbReference type="EMBL" id="RFA96657.1"/>
    </source>
</evidence>
<dbReference type="NCBIfam" id="NF003268">
    <property type="entry name" value="PRK04239.1"/>
    <property type="match status" value="1"/>
</dbReference>
<dbReference type="InterPro" id="IPR036883">
    <property type="entry name" value="PDCD5-like_sf"/>
</dbReference>
<sequence length="110" mass="12955">MSEGSFEDRELEEIRRKKLEELQKKAELERQAQIVAAQRRIALKKILTPEALARLDNIRVVRPELAEALEQQLINLAATGRVRVPIDEETLKKILETVYSQTRREYRFRL</sequence>
<dbReference type="InterPro" id="IPR022889">
    <property type="entry name" value="DNA_bind_arc"/>
</dbReference>
<dbReference type="RefSeq" id="WP_116420870.1">
    <property type="nucleotide sequence ID" value="NZ_NMUE01000011.1"/>
</dbReference>
<dbReference type="Gene3D" id="1.10.8.140">
    <property type="entry name" value="PDCD5-like"/>
    <property type="match status" value="1"/>
</dbReference>
<dbReference type="EMBL" id="NMUF01000041">
    <property type="protein sequence ID" value="RFA96211.1"/>
    <property type="molecule type" value="Genomic_DNA"/>
</dbReference>
<protein>
    <recommendedName>
        <fullName evidence="3">DNA-binding protein CGL51_04685</fullName>
    </recommendedName>
</protein>
<dbReference type="PANTHER" id="PTHR10840">
    <property type="entry name" value="PROGRAMMED CELL DEATH PROTEIN 5"/>
    <property type="match status" value="1"/>
</dbReference>
<dbReference type="PANTHER" id="PTHR10840:SF0">
    <property type="entry name" value="PROGRAMMED CELL DEATH PROTEIN 5"/>
    <property type="match status" value="1"/>
</dbReference>
<dbReference type="OrthoDB" id="7912at2157"/>
<reference evidence="6 7" key="1">
    <citation type="submission" date="2017-07" db="EMBL/GenBank/DDBJ databases">
        <title>Draft genome sequence of aerobic hyperthermophilic archaea, Pyrobaculum aerophilum YKB31 and YKB32.</title>
        <authorList>
            <person name="Mochizuki T."/>
            <person name="Berliner A.J."/>
            <person name="Yoshida-Takashima Y."/>
            <person name="Takaki Y."/>
            <person name="Nunoura T."/>
            <person name="Takai K."/>
        </authorList>
    </citation>
    <scope>NUCLEOTIDE SEQUENCE [LARGE SCALE GENOMIC DNA]</scope>
    <source>
        <strain evidence="5 7">YKB31</strain>
        <strain evidence="4 6">YKB32</strain>
    </source>
</reference>
<dbReference type="Proteomes" id="UP000257123">
    <property type="component" value="Unassembled WGS sequence"/>
</dbReference>
<dbReference type="InterPro" id="IPR002836">
    <property type="entry name" value="PDCD5-like"/>
</dbReference>
<gene>
    <name evidence="5" type="ORF">CGL51_04685</name>
    <name evidence="4" type="ORF">CGL52_11335</name>
</gene>
<evidence type="ECO:0000313" key="7">
    <source>
        <dbReference type="Proteomes" id="UP000257123"/>
    </source>
</evidence>
<dbReference type="EMBL" id="NMUE01000011">
    <property type="protein sequence ID" value="RFA96657.1"/>
    <property type="molecule type" value="Genomic_DNA"/>
</dbReference>
<dbReference type="GO" id="GO:0005829">
    <property type="term" value="C:cytosol"/>
    <property type="evidence" value="ECO:0007669"/>
    <property type="project" value="TreeGrafter"/>
</dbReference>
<proteinExistence type="inferred from homology"/>
<evidence type="ECO:0000313" key="6">
    <source>
        <dbReference type="Proteomes" id="UP000256877"/>
    </source>
</evidence>
<accession>A0A371R083</accession>
<dbReference type="SUPFAM" id="SSF46950">
    <property type="entry name" value="Double-stranded DNA-binding domain"/>
    <property type="match status" value="1"/>
</dbReference>
<comment type="similarity">
    <text evidence="1 3">Belongs to the PDCD5 family.</text>
</comment>
<dbReference type="Proteomes" id="UP000256877">
    <property type="component" value="Unassembled WGS sequence"/>
</dbReference>
<dbReference type="HAMAP" id="MF_00026">
    <property type="entry name" value="dsDNA_bind"/>
    <property type="match status" value="1"/>
</dbReference>
<dbReference type="PIRSF" id="PIRSF015730">
    <property type="entry name" value="TFAR19"/>
    <property type="match status" value="1"/>
</dbReference>
<evidence type="ECO:0000256" key="3">
    <source>
        <dbReference type="HAMAP-Rule" id="MF_00026"/>
    </source>
</evidence>